<reference evidence="4" key="1">
    <citation type="submission" date="2007-03" db="EMBL/GenBank/DDBJ databases">
        <authorList>
            <person name="Paulsen I."/>
        </authorList>
    </citation>
    <scope>NUCLEOTIDE SEQUENCE</scope>
    <source>
        <strain evidence="4">VEG</strain>
    </source>
</reference>
<reference evidence="4" key="3">
    <citation type="submission" date="2013-08" db="EMBL/GenBank/DDBJ databases">
        <authorList>
            <person name="Sibley D."/>
            <person name="Venepally P."/>
            <person name="Karamycheva S."/>
            <person name="Hadjithomas M."/>
            <person name="Khan A."/>
            <person name="Brunk B."/>
            <person name="Roos D."/>
            <person name="Caler E."/>
            <person name="Lorenzi H."/>
        </authorList>
    </citation>
    <scope>NUCLEOTIDE SEQUENCE</scope>
    <source>
        <strain evidence="4">VEG</strain>
    </source>
</reference>
<accession>A0A0F7VBF5</accession>
<feature type="chain" id="PRO_5010058794" evidence="2">
    <location>
        <begin position="21"/>
        <end position="345"/>
    </location>
</feature>
<keyword evidence="5" id="KW-1185">Reference proteome</keyword>
<dbReference type="OrthoDB" id="10627384at2759"/>
<evidence type="ECO:0000256" key="1">
    <source>
        <dbReference type="SAM" id="MobiDB-lite"/>
    </source>
</evidence>
<feature type="compositionally biased region" description="Pro residues" evidence="1">
    <location>
        <begin position="321"/>
        <end position="330"/>
    </location>
</feature>
<gene>
    <name evidence="3" type="ORF">BN1205_094860</name>
    <name evidence="4" type="ORF">TGVEG_310780</name>
</gene>
<protein>
    <submittedName>
        <fullName evidence="4">Dense granule protein GRA4</fullName>
    </submittedName>
</protein>
<dbReference type="AlphaFoldDB" id="A0A125YIA4"/>
<evidence type="ECO:0000313" key="4">
    <source>
        <dbReference type="EMBL" id="ESS34948.1"/>
    </source>
</evidence>
<dbReference type="Proteomes" id="UP000002226">
    <property type="component" value="Unassembled WGS sequence"/>
</dbReference>
<name>A0A125YIA4_TOXGV</name>
<evidence type="ECO:0000256" key="2">
    <source>
        <dbReference type="SAM" id="SignalP"/>
    </source>
</evidence>
<evidence type="ECO:0000313" key="5">
    <source>
        <dbReference type="Proteomes" id="UP000002226"/>
    </source>
</evidence>
<dbReference type="OMA" id="MFSDSHS"/>
<dbReference type="eggNOG" id="ENOG502TMAK">
    <property type="taxonomic scope" value="Eukaryota"/>
</dbReference>
<feature type="region of interest" description="Disordered" evidence="1">
    <location>
        <begin position="297"/>
        <end position="345"/>
    </location>
</feature>
<accession>A0A125YIA4</accession>
<organism evidence="4 5">
    <name type="scientific">Toxoplasma gondii (strain ATCC 50861 / VEG)</name>
    <dbReference type="NCBI Taxonomy" id="432359"/>
    <lineage>
        <taxon>Eukaryota</taxon>
        <taxon>Sar</taxon>
        <taxon>Alveolata</taxon>
        <taxon>Apicomplexa</taxon>
        <taxon>Conoidasida</taxon>
        <taxon>Coccidia</taxon>
        <taxon>Eucoccidiorida</taxon>
        <taxon>Eimeriorina</taxon>
        <taxon>Sarcocystidae</taxon>
        <taxon>Toxoplasma</taxon>
    </lineage>
</organism>
<dbReference type="PaxDb" id="5811-TGME49_110780"/>
<keyword evidence="2" id="KW-0732">Signal</keyword>
<feature type="signal peptide" evidence="2">
    <location>
        <begin position="1"/>
        <end position="20"/>
    </location>
</feature>
<dbReference type="VEuPathDB" id="ToxoDB:TGVEG_310780"/>
<feature type="compositionally biased region" description="Polar residues" evidence="1">
    <location>
        <begin position="235"/>
        <end position="251"/>
    </location>
</feature>
<sequence length="345" mass="36330">MQGTWFSLFVVVMVSHLAFGGECSFGSYLADMAGLTGREDKEHHAAKKRYYHSMYGNKTPYPYADGQQGSPPPQGQLLIIQNPDGSFMIVDQQGVPQAPQAAGGPGSPMNGGYYMPAGVYTAQVVPGTPGHPVQAIPQQPLRTQATATYYHPAAAPPPGPSVFVFTPSSVQPGAEVTPGYSGLQLRQQSQYDYSYPGTTSTPTPPRPASYGYPAFPAFPRLPAFSDSVSVSTEDSGLTVVRDSSSSESTVTPADEAASESEEGDKTSRKSKVKKGVLTGLGVAATLAAAAAAAKAVKGFGGTRTSTAPAEAGKTELDDGYRPPPFNPRPSPYAELLKDLERMRKE</sequence>
<reference evidence="3" key="4">
    <citation type="journal article" date="2015" name="PLoS ONE">
        <title>Comprehensive Evaluation of Toxoplasma gondii VEG and Neospora caninum LIV Genomes with Tachyzoite Stage Transcriptome and Proteome Defines Novel Transcript Features.</title>
        <authorList>
            <person name="Ramaprasad A."/>
            <person name="Mourier T."/>
            <person name="Naeem R."/>
            <person name="Malas T.B."/>
            <person name="Moussa E."/>
            <person name="Panigrahi A."/>
            <person name="Vermont S.J."/>
            <person name="Otto T.D."/>
            <person name="Wastling J."/>
            <person name="Pain A."/>
        </authorList>
    </citation>
    <scope>NUCLEOTIDE SEQUENCE</scope>
    <source>
        <strain evidence="3">VEG</strain>
    </source>
</reference>
<reference evidence="5" key="2">
    <citation type="submission" date="2008-03" db="EMBL/GenBank/DDBJ databases">
        <title>Annotation of Toxoplasma gondii VEG.</title>
        <authorList>
            <person name="Lorenzi H."/>
            <person name="Inman J."/>
            <person name="Amedeo P."/>
            <person name="Brunk B."/>
            <person name="Roos D."/>
            <person name="Caler E."/>
        </authorList>
    </citation>
    <scope>NUCLEOTIDE SEQUENCE [LARGE SCALE GENOMIC DNA]</scope>
    <source>
        <strain evidence="5">ATCC 50861 / VEG</strain>
    </source>
</reference>
<dbReference type="EMBL" id="LN714501">
    <property type="protein sequence ID" value="CEL77375.1"/>
    <property type="molecule type" value="Genomic_DNA"/>
</dbReference>
<evidence type="ECO:0000313" key="3">
    <source>
        <dbReference type="EMBL" id="CEL77375.1"/>
    </source>
</evidence>
<feature type="compositionally biased region" description="Low complexity" evidence="1">
    <location>
        <begin position="192"/>
        <end position="201"/>
    </location>
</feature>
<feature type="region of interest" description="Disordered" evidence="1">
    <location>
        <begin position="235"/>
        <end position="271"/>
    </location>
</feature>
<dbReference type="EMBL" id="AAYL02000044">
    <property type="protein sequence ID" value="ESS34948.1"/>
    <property type="molecule type" value="Genomic_DNA"/>
</dbReference>
<feature type="region of interest" description="Disordered" evidence="1">
    <location>
        <begin position="192"/>
        <end position="211"/>
    </location>
</feature>
<feature type="compositionally biased region" description="Basic and acidic residues" evidence="1">
    <location>
        <begin position="335"/>
        <end position="345"/>
    </location>
</feature>
<proteinExistence type="predicted"/>